<accession>A0AAD5WVR7</accession>
<dbReference type="InterPro" id="IPR055561">
    <property type="entry name" value="DUF7137"/>
</dbReference>
<keyword evidence="2" id="KW-0732">Signal</keyword>
<feature type="domain" description="DUF7137" evidence="3">
    <location>
        <begin position="102"/>
        <end position="236"/>
    </location>
</feature>
<gene>
    <name evidence="4" type="ORF">MKZ38_010742</name>
</gene>
<organism evidence="4 5">
    <name type="scientific">Zalerion maritima</name>
    <dbReference type="NCBI Taxonomy" id="339359"/>
    <lineage>
        <taxon>Eukaryota</taxon>
        <taxon>Fungi</taxon>
        <taxon>Dikarya</taxon>
        <taxon>Ascomycota</taxon>
        <taxon>Pezizomycotina</taxon>
        <taxon>Sordariomycetes</taxon>
        <taxon>Lulworthiomycetidae</taxon>
        <taxon>Lulworthiales</taxon>
        <taxon>Lulworthiaceae</taxon>
        <taxon>Zalerion</taxon>
    </lineage>
</organism>
<sequence length="265" mass="27652">MHPARSFSQVAVLLLGVSTITAAWPNFLPPMDALVARQDDGEDSTTTAKAAQTSTADADSSTITSKASLTTGNLNTATFNSDDTATTGSGNSTSKKTFDSRSPAGGVSMIQPITTTMVLYKLGDYATFSWNYTSLLASPTAVDVLAVDSSASQTHTLTQNMTFEIPASYTWDTEAYQDKHAVSKGLRVAEYTLYIYDSEGEPTGTAAAGYLAPYNSLNFGIYTPQPYEPLGSWVCAVCNSAPGKASAAGLAITLAFGAGVAIAVL</sequence>
<proteinExistence type="predicted"/>
<feature type="compositionally biased region" description="Low complexity" evidence="1">
    <location>
        <begin position="44"/>
        <end position="57"/>
    </location>
</feature>
<dbReference type="PANTHER" id="PTHR42028:SF1">
    <property type="entry name" value="YALI0E30657P"/>
    <property type="match status" value="1"/>
</dbReference>
<feature type="compositionally biased region" description="Low complexity" evidence="1">
    <location>
        <begin position="81"/>
        <end position="95"/>
    </location>
</feature>
<name>A0AAD5WVR7_9PEZI</name>
<keyword evidence="5" id="KW-1185">Reference proteome</keyword>
<dbReference type="Proteomes" id="UP001201980">
    <property type="component" value="Unassembled WGS sequence"/>
</dbReference>
<evidence type="ECO:0000259" key="3">
    <source>
        <dbReference type="Pfam" id="PF23585"/>
    </source>
</evidence>
<feature type="region of interest" description="Disordered" evidence="1">
    <location>
        <begin position="38"/>
        <end position="57"/>
    </location>
</feature>
<feature type="signal peptide" evidence="2">
    <location>
        <begin position="1"/>
        <end position="22"/>
    </location>
</feature>
<protein>
    <recommendedName>
        <fullName evidence="3">DUF7137 domain-containing protein</fullName>
    </recommendedName>
</protein>
<feature type="region of interest" description="Disordered" evidence="1">
    <location>
        <begin position="77"/>
        <end position="103"/>
    </location>
</feature>
<reference evidence="4" key="1">
    <citation type="submission" date="2022-07" db="EMBL/GenBank/DDBJ databases">
        <title>Draft genome sequence of Zalerion maritima ATCC 34329, a (micro)plastics degrading marine fungus.</title>
        <authorList>
            <person name="Paco A."/>
            <person name="Goncalves M.F.M."/>
            <person name="Rocha-Santos T.A.P."/>
            <person name="Alves A."/>
        </authorList>
    </citation>
    <scope>NUCLEOTIDE SEQUENCE</scope>
    <source>
        <strain evidence="4">ATCC 34329</strain>
    </source>
</reference>
<evidence type="ECO:0000313" key="5">
    <source>
        <dbReference type="Proteomes" id="UP001201980"/>
    </source>
</evidence>
<evidence type="ECO:0000256" key="2">
    <source>
        <dbReference type="SAM" id="SignalP"/>
    </source>
</evidence>
<comment type="caution">
    <text evidence="4">The sequence shown here is derived from an EMBL/GenBank/DDBJ whole genome shotgun (WGS) entry which is preliminary data.</text>
</comment>
<evidence type="ECO:0000313" key="4">
    <source>
        <dbReference type="EMBL" id="KAJ2906751.1"/>
    </source>
</evidence>
<dbReference type="AlphaFoldDB" id="A0AAD5WVR7"/>
<dbReference type="Pfam" id="PF23585">
    <property type="entry name" value="DUF7137"/>
    <property type="match status" value="1"/>
</dbReference>
<dbReference type="PANTHER" id="PTHR42028">
    <property type="entry name" value="CHROMOSOME 1, WHOLE GENOME SHOTGUN SEQUENCE"/>
    <property type="match status" value="1"/>
</dbReference>
<feature type="chain" id="PRO_5042219631" description="DUF7137 domain-containing protein" evidence="2">
    <location>
        <begin position="23"/>
        <end position="265"/>
    </location>
</feature>
<dbReference type="EMBL" id="JAKWBI020000009">
    <property type="protein sequence ID" value="KAJ2906751.1"/>
    <property type="molecule type" value="Genomic_DNA"/>
</dbReference>
<evidence type="ECO:0000256" key="1">
    <source>
        <dbReference type="SAM" id="MobiDB-lite"/>
    </source>
</evidence>